<proteinExistence type="predicted"/>
<dbReference type="WBParaSite" id="Hba_04214">
    <property type="protein sequence ID" value="Hba_04214"/>
    <property type="gene ID" value="Hba_04214"/>
</dbReference>
<keyword evidence="1" id="KW-1185">Reference proteome</keyword>
<accession>A0A1I7WGU4</accession>
<evidence type="ECO:0000313" key="2">
    <source>
        <dbReference type="WBParaSite" id="Hba_04214"/>
    </source>
</evidence>
<sequence>MTNAAHLLQCSDKEASICSLNNSHIHCHPADGALKCDKEGNQLLHSLSPKTLPNSKDGVTYNIINERISATALERFKDMKASARIDSSKCTLESTIATGCYACGAGAQLEYICTTEFGIQKAHVECNTITLEATCTSERTVRSTQIYTQKSNLEEQCTIRCPSSTTTGHLYGSLYFIDTTNK</sequence>
<reference evidence="2" key="1">
    <citation type="submission" date="2016-11" db="UniProtKB">
        <authorList>
            <consortium name="WormBaseParasite"/>
        </authorList>
    </citation>
    <scope>IDENTIFICATION</scope>
</reference>
<dbReference type="Gene3D" id="2.60.40.3770">
    <property type="match status" value="1"/>
</dbReference>
<organism evidence="1 2">
    <name type="scientific">Heterorhabditis bacteriophora</name>
    <name type="common">Entomopathogenic nematode worm</name>
    <dbReference type="NCBI Taxonomy" id="37862"/>
    <lineage>
        <taxon>Eukaryota</taxon>
        <taxon>Metazoa</taxon>
        <taxon>Ecdysozoa</taxon>
        <taxon>Nematoda</taxon>
        <taxon>Chromadorea</taxon>
        <taxon>Rhabditida</taxon>
        <taxon>Rhabditina</taxon>
        <taxon>Rhabditomorpha</taxon>
        <taxon>Strongyloidea</taxon>
        <taxon>Heterorhabditidae</taxon>
        <taxon>Heterorhabditis</taxon>
    </lineage>
</organism>
<evidence type="ECO:0000313" key="1">
    <source>
        <dbReference type="Proteomes" id="UP000095283"/>
    </source>
</evidence>
<protein>
    <submittedName>
        <fullName evidence="2">Phlebovirus_G2 domain-containing protein</fullName>
    </submittedName>
</protein>
<name>A0A1I7WGU4_HETBA</name>
<dbReference type="Proteomes" id="UP000095283">
    <property type="component" value="Unplaced"/>
</dbReference>
<dbReference type="AlphaFoldDB" id="A0A1I7WGU4"/>